<reference evidence="10 11" key="1">
    <citation type="submission" date="2019-07" db="EMBL/GenBank/DDBJ databases">
        <title>Draft genome assembly of a fouling barnacle, Amphibalanus amphitrite (Darwin, 1854): The first reference genome for Thecostraca.</title>
        <authorList>
            <person name="Kim W."/>
        </authorList>
    </citation>
    <scope>NUCLEOTIDE SEQUENCE [LARGE SCALE GENOMIC DNA]</scope>
    <source>
        <strain evidence="10">SNU_AA5</strain>
        <tissue evidence="10">Soma without cirri and trophi</tissue>
    </source>
</reference>
<feature type="compositionally biased region" description="Polar residues" evidence="8">
    <location>
        <begin position="841"/>
        <end position="854"/>
    </location>
</feature>
<feature type="domain" description="USP" evidence="9">
    <location>
        <begin position="1"/>
        <end position="161"/>
    </location>
</feature>
<keyword evidence="3" id="KW-0645">Protease</keyword>
<dbReference type="PANTHER" id="PTHR43982">
    <property type="entry name" value="UBIQUITIN CARBOXYL-TERMINAL HYDROLASE"/>
    <property type="match status" value="1"/>
</dbReference>
<dbReference type="InterPro" id="IPR001394">
    <property type="entry name" value="Peptidase_C19_UCH"/>
</dbReference>
<dbReference type="Pfam" id="PF00443">
    <property type="entry name" value="UCH"/>
    <property type="match status" value="1"/>
</dbReference>
<feature type="region of interest" description="Disordered" evidence="8">
    <location>
        <begin position="643"/>
        <end position="745"/>
    </location>
</feature>
<feature type="compositionally biased region" description="Low complexity" evidence="8">
    <location>
        <begin position="812"/>
        <end position="824"/>
    </location>
</feature>
<dbReference type="GO" id="GO:0043161">
    <property type="term" value="P:proteasome-mediated ubiquitin-dependent protein catabolic process"/>
    <property type="evidence" value="ECO:0007669"/>
    <property type="project" value="InterPro"/>
</dbReference>
<dbReference type="PROSITE" id="PS00973">
    <property type="entry name" value="USP_2"/>
    <property type="match status" value="1"/>
</dbReference>
<feature type="compositionally biased region" description="Basic and acidic residues" evidence="8">
    <location>
        <begin position="930"/>
        <end position="939"/>
    </location>
</feature>
<evidence type="ECO:0000259" key="9">
    <source>
        <dbReference type="PROSITE" id="PS50235"/>
    </source>
</evidence>
<keyword evidence="6" id="KW-0788">Thiol protease</keyword>
<comment type="caution">
    <text evidence="10">The sequence shown here is derived from an EMBL/GenBank/DDBJ whole genome shotgun (WGS) entry which is preliminary data.</text>
</comment>
<keyword evidence="5 10" id="KW-0378">Hydrolase</keyword>
<evidence type="ECO:0000313" key="11">
    <source>
        <dbReference type="Proteomes" id="UP000440578"/>
    </source>
</evidence>
<dbReference type="GO" id="GO:0070628">
    <property type="term" value="F:proteasome binding"/>
    <property type="evidence" value="ECO:0007669"/>
    <property type="project" value="TreeGrafter"/>
</dbReference>
<dbReference type="EC" id="3.4.19.12" evidence="2"/>
<evidence type="ECO:0000256" key="8">
    <source>
        <dbReference type="SAM" id="MobiDB-lite"/>
    </source>
</evidence>
<feature type="compositionally biased region" description="Basic and acidic residues" evidence="8">
    <location>
        <begin position="825"/>
        <end position="835"/>
    </location>
</feature>
<evidence type="ECO:0000256" key="7">
    <source>
        <dbReference type="SAM" id="Coils"/>
    </source>
</evidence>
<dbReference type="InterPro" id="IPR038765">
    <property type="entry name" value="Papain-like_cys_pep_sf"/>
</dbReference>
<dbReference type="OrthoDB" id="2420415at2759"/>
<dbReference type="Gene3D" id="3.90.70.10">
    <property type="entry name" value="Cysteine proteinases"/>
    <property type="match status" value="1"/>
</dbReference>
<dbReference type="AlphaFoldDB" id="A0A6A4VUV4"/>
<evidence type="ECO:0000256" key="2">
    <source>
        <dbReference type="ARBA" id="ARBA00012759"/>
    </source>
</evidence>
<gene>
    <name evidence="10" type="primary">Usp25_1</name>
    <name evidence="10" type="ORF">FJT64_027524</name>
</gene>
<evidence type="ECO:0000256" key="4">
    <source>
        <dbReference type="ARBA" id="ARBA00022786"/>
    </source>
</evidence>
<feature type="compositionally biased region" description="Low complexity" evidence="8">
    <location>
        <begin position="1063"/>
        <end position="1077"/>
    </location>
</feature>
<feature type="compositionally biased region" description="Gly residues" evidence="8">
    <location>
        <begin position="1048"/>
        <end position="1060"/>
    </location>
</feature>
<feature type="coiled-coil region" evidence="7">
    <location>
        <begin position="56"/>
        <end position="87"/>
    </location>
</feature>
<feature type="region of interest" description="Disordered" evidence="8">
    <location>
        <begin position="570"/>
        <end position="619"/>
    </location>
</feature>
<sequence>MLVATKEWPVSRTILSDQEMSPPAADESCTEREPLLPPLCPSNTPKEELAVVQRCLERWSHEVDRQVRELKRQMAEITARIENMFDEPGLRQVPYRLHSVLVHEGQAGSGHYWAYVFHPRRRVWLKFNDNTVSESTWDSLCLESFGGHHNTSAYCLVYIDCNRSELMDDRLRVDKEAGMVEPADESESLSLPLRQYVDEDNRQFQEAIDNWNSQPKGGSSEDAVCAGGAGGDQPMAEEPEDCASTATSWQWEDLSARHAAISLPQTLDLLKATVDAALPDTSVKEVLKEAALRSRQSVYDLSEEMSSDPGGIDHRMSNMAVYLARNSAEQRDLNWLLLEQFAHRAVSAVPALRDVYKTASLELGKLVERCSAEERRQYRCWHVHYNEFRFIAWSTVLGLGELAKEKYTEALMYLLQACERNEQLVTEKQPDRGLDPQLLANFRRRAIMGLNKRAVDTFLSGQLEQAVELTQEATVPALLQLARSGLAADRDAAEDVRNKWCSLLGQPLDDSSQRVLQEIITHLIEPASEHERAPLPIKIQLSVKRCGCPQRPADSDTILLVLPGGAELKPRAGESLPPLVRRPPRPATPGAQPAGRLSRPRAAGRRGPELPELTSGSELRLELAKPGAERLTAAGFGRPAAISEDAALPDGGNDNEENLGWRVEEERPRRPSPEPAAGPLSPPSPGHLTVSDGSDSDPDNWGEPLLSDDERSSPEPEQPVWEGPFRRPMLRPPADMGSYSPCAYRAPLTDRPAVAAPGVAAAPAAAATEAPAAAAPAPAPSAGRGESYRPPSPPDEEDRGVREAASVLVAMSGRGAPAARPGSPAEDRPRLRHNAEPGLLTLQQPGGPSPTAGTRRNPHPGSAASGTCPKLRELLSRPPTVNRADTPDLAAAARARRLEEERVKRRARKQELVDRYNAELWADCSIEETAAGKRQREENLSPAPRPLQQARRAPVSPAATIAGTEMMGGGTKGAEAAAGGTGNAKGSDGAKMTAGGKKQLAGEAMREHPDVINNSQKASVIRKTPNGRHSSADSEGAGLPSAANGNGHWRGAGGDGGGSGQVTTELDLLTLSDSHQLSGGGSSQS</sequence>
<dbReference type="GO" id="GO:0061136">
    <property type="term" value="P:regulation of proteasomal protein catabolic process"/>
    <property type="evidence" value="ECO:0007669"/>
    <property type="project" value="TreeGrafter"/>
</dbReference>
<dbReference type="GO" id="GO:0004843">
    <property type="term" value="F:cysteine-type deubiquitinase activity"/>
    <property type="evidence" value="ECO:0007669"/>
    <property type="project" value="UniProtKB-EC"/>
</dbReference>
<name>A0A6A4VUV4_AMPAM</name>
<feature type="region of interest" description="Disordered" evidence="8">
    <location>
        <begin position="209"/>
        <end position="243"/>
    </location>
</feature>
<keyword evidence="11" id="KW-1185">Reference proteome</keyword>
<protein>
    <recommendedName>
        <fullName evidence="2">ubiquitinyl hydrolase 1</fullName>
        <ecNumber evidence="2">3.4.19.12</ecNumber>
    </recommendedName>
</protein>
<comment type="catalytic activity">
    <reaction evidence="1">
        <text>Thiol-dependent hydrolysis of ester, thioester, amide, peptide and isopeptide bonds formed by the C-terminal Gly of ubiquitin (a 76-residue protein attached to proteins as an intracellular targeting signal).</text>
        <dbReference type="EC" id="3.4.19.12"/>
    </reaction>
</comment>
<evidence type="ECO:0000256" key="6">
    <source>
        <dbReference type="ARBA" id="ARBA00022807"/>
    </source>
</evidence>
<organism evidence="10 11">
    <name type="scientific">Amphibalanus amphitrite</name>
    <name type="common">Striped barnacle</name>
    <name type="synonym">Balanus amphitrite</name>
    <dbReference type="NCBI Taxonomy" id="1232801"/>
    <lineage>
        <taxon>Eukaryota</taxon>
        <taxon>Metazoa</taxon>
        <taxon>Ecdysozoa</taxon>
        <taxon>Arthropoda</taxon>
        <taxon>Crustacea</taxon>
        <taxon>Multicrustacea</taxon>
        <taxon>Cirripedia</taxon>
        <taxon>Thoracica</taxon>
        <taxon>Thoracicalcarea</taxon>
        <taxon>Balanomorpha</taxon>
        <taxon>Balanoidea</taxon>
        <taxon>Balanidae</taxon>
        <taxon>Amphibalaninae</taxon>
        <taxon>Amphibalanus</taxon>
    </lineage>
</organism>
<dbReference type="Proteomes" id="UP000440578">
    <property type="component" value="Unassembled WGS sequence"/>
</dbReference>
<dbReference type="GO" id="GO:0016579">
    <property type="term" value="P:protein deubiquitination"/>
    <property type="evidence" value="ECO:0007669"/>
    <property type="project" value="InterPro"/>
</dbReference>
<feature type="region of interest" description="Disordered" evidence="8">
    <location>
        <begin position="758"/>
        <end position="871"/>
    </location>
</feature>
<feature type="region of interest" description="Disordered" evidence="8">
    <location>
        <begin position="930"/>
        <end position="1085"/>
    </location>
</feature>
<evidence type="ECO:0000256" key="5">
    <source>
        <dbReference type="ARBA" id="ARBA00022801"/>
    </source>
</evidence>
<evidence type="ECO:0000256" key="3">
    <source>
        <dbReference type="ARBA" id="ARBA00022670"/>
    </source>
</evidence>
<keyword evidence="4" id="KW-0833">Ubl conjugation pathway</keyword>
<dbReference type="InterPro" id="IPR018200">
    <property type="entry name" value="USP_CS"/>
</dbReference>
<dbReference type="InterPro" id="IPR028889">
    <property type="entry name" value="USP"/>
</dbReference>
<dbReference type="EMBL" id="VIIS01001328">
    <property type="protein sequence ID" value="KAF0299827.1"/>
    <property type="molecule type" value="Genomic_DNA"/>
</dbReference>
<proteinExistence type="predicted"/>
<evidence type="ECO:0000313" key="10">
    <source>
        <dbReference type="EMBL" id="KAF0299827.1"/>
    </source>
</evidence>
<dbReference type="PANTHER" id="PTHR43982:SF6">
    <property type="entry name" value="UBIQUITIN CARBOXYL-TERMINAL HYDROLASE 2-RELATED"/>
    <property type="match status" value="1"/>
</dbReference>
<dbReference type="SUPFAM" id="SSF54001">
    <property type="entry name" value="Cysteine proteinases"/>
    <property type="match status" value="1"/>
</dbReference>
<keyword evidence="7" id="KW-0175">Coiled coil</keyword>
<evidence type="ECO:0000256" key="1">
    <source>
        <dbReference type="ARBA" id="ARBA00000707"/>
    </source>
</evidence>
<feature type="compositionally biased region" description="Basic and acidic residues" evidence="8">
    <location>
        <begin position="662"/>
        <end position="672"/>
    </location>
</feature>
<dbReference type="InterPro" id="IPR044635">
    <property type="entry name" value="UBP14-like"/>
</dbReference>
<feature type="compositionally biased region" description="Pro residues" evidence="8">
    <location>
        <begin position="673"/>
        <end position="685"/>
    </location>
</feature>
<feature type="compositionally biased region" description="Low complexity" evidence="8">
    <location>
        <begin position="758"/>
        <end position="782"/>
    </location>
</feature>
<accession>A0A6A4VUV4</accession>
<dbReference type="PROSITE" id="PS50235">
    <property type="entry name" value="USP_3"/>
    <property type="match status" value="1"/>
</dbReference>